<organism evidence="2 3">
    <name type="scientific">Paramarasmius palmivorus</name>
    <dbReference type="NCBI Taxonomy" id="297713"/>
    <lineage>
        <taxon>Eukaryota</taxon>
        <taxon>Fungi</taxon>
        <taxon>Dikarya</taxon>
        <taxon>Basidiomycota</taxon>
        <taxon>Agaricomycotina</taxon>
        <taxon>Agaricomycetes</taxon>
        <taxon>Agaricomycetidae</taxon>
        <taxon>Agaricales</taxon>
        <taxon>Marasmiineae</taxon>
        <taxon>Marasmiaceae</taxon>
        <taxon>Paramarasmius</taxon>
    </lineage>
</organism>
<feature type="compositionally biased region" description="Polar residues" evidence="1">
    <location>
        <begin position="175"/>
        <end position="191"/>
    </location>
</feature>
<proteinExistence type="predicted"/>
<dbReference type="AlphaFoldDB" id="A0AAW0D697"/>
<reference evidence="2 3" key="1">
    <citation type="submission" date="2024-01" db="EMBL/GenBank/DDBJ databases">
        <title>A draft genome for a cacao thread blight-causing isolate of Paramarasmius palmivorus.</title>
        <authorList>
            <person name="Baruah I.K."/>
            <person name="Bukari Y."/>
            <person name="Amoako-Attah I."/>
            <person name="Meinhardt L.W."/>
            <person name="Bailey B.A."/>
            <person name="Cohen S.P."/>
        </authorList>
    </citation>
    <scope>NUCLEOTIDE SEQUENCE [LARGE SCALE GENOMIC DNA]</scope>
    <source>
        <strain evidence="2 3">GH-12</strain>
    </source>
</reference>
<keyword evidence="3" id="KW-1185">Reference proteome</keyword>
<dbReference type="Proteomes" id="UP001383192">
    <property type="component" value="Unassembled WGS sequence"/>
</dbReference>
<evidence type="ECO:0000313" key="2">
    <source>
        <dbReference type="EMBL" id="KAK7045702.1"/>
    </source>
</evidence>
<gene>
    <name evidence="2" type="ORF">VNI00_007535</name>
</gene>
<protein>
    <submittedName>
        <fullName evidence="2">Uncharacterized protein</fullName>
    </submittedName>
</protein>
<feature type="compositionally biased region" description="Polar residues" evidence="1">
    <location>
        <begin position="146"/>
        <end position="164"/>
    </location>
</feature>
<evidence type="ECO:0000256" key="1">
    <source>
        <dbReference type="SAM" id="MobiDB-lite"/>
    </source>
</evidence>
<sequence>MTSTLSHFSCLDELIQVIYQSLNRFVLISSVDEERWMVRLGLTSEGRWWTGSWNEADILSIIGSKPSTTLLEKFAQKLAESVIQGEIYVSNWSPSPGTAIKLTLAPDSKKPMHIPLAEMTTADAVSFATDLLLDIALQAQSRKCQLHGTSTVSATRISPPTITPSMPVKPDKGVVNTSSKTDILKAQASSSHSKRKDPEPEPKNESSPEPGPKQKGKAAPRPMKGASLANPNKKARKYQAIEFGSDED</sequence>
<feature type="compositionally biased region" description="Basic and acidic residues" evidence="1">
    <location>
        <begin position="196"/>
        <end position="206"/>
    </location>
</feature>
<dbReference type="EMBL" id="JAYKXP010000024">
    <property type="protein sequence ID" value="KAK7045702.1"/>
    <property type="molecule type" value="Genomic_DNA"/>
</dbReference>
<name>A0AAW0D697_9AGAR</name>
<accession>A0AAW0D697</accession>
<feature type="region of interest" description="Disordered" evidence="1">
    <location>
        <begin position="146"/>
        <end position="248"/>
    </location>
</feature>
<evidence type="ECO:0000313" key="3">
    <source>
        <dbReference type="Proteomes" id="UP001383192"/>
    </source>
</evidence>
<comment type="caution">
    <text evidence="2">The sequence shown here is derived from an EMBL/GenBank/DDBJ whole genome shotgun (WGS) entry which is preliminary data.</text>
</comment>